<reference evidence="3 4" key="1">
    <citation type="journal article" date="2021" name="Nat. Commun.">
        <title>Genetic determinants of endophytism in the Arabidopsis root mycobiome.</title>
        <authorList>
            <person name="Mesny F."/>
            <person name="Miyauchi S."/>
            <person name="Thiergart T."/>
            <person name="Pickel B."/>
            <person name="Atanasova L."/>
            <person name="Karlsson M."/>
            <person name="Huettel B."/>
            <person name="Barry K.W."/>
            <person name="Haridas S."/>
            <person name="Chen C."/>
            <person name="Bauer D."/>
            <person name="Andreopoulos W."/>
            <person name="Pangilinan J."/>
            <person name="LaButti K."/>
            <person name="Riley R."/>
            <person name="Lipzen A."/>
            <person name="Clum A."/>
            <person name="Drula E."/>
            <person name="Henrissat B."/>
            <person name="Kohler A."/>
            <person name="Grigoriev I.V."/>
            <person name="Martin F.M."/>
            <person name="Hacquard S."/>
        </authorList>
    </citation>
    <scope>NUCLEOTIDE SEQUENCE [LARGE SCALE GENOMIC DNA]</scope>
    <source>
        <strain evidence="3 4">MPI-SDFR-AT-0080</strain>
    </source>
</reference>
<gene>
    <name evidence="3" type="ORF">B0J12DRAFT_662140</name>
</gene>
<evidence type="ECO:0000256" key="1">
    <source>
        <dbReference type="SAM" id="MobiDB-lite"/>
    </source>
</evidence>
<dbReference type="Proteomes" id="UP000774617">
    <property type="component" value="Unassembled WGS sequence"/>
</dbReference>
<feature type="region of interest" description="Disordered" evidence="1">
    <location>
        <begin position="1"/>
        <end position="22"/>
    </location>
</feature>
<protein>
    <submittedName>
        <fullName evidence="3">Uncharacterized protein</fullName>
    </submittedName>
</protein>
<evidence type="ECO:0000256" key="2">
    <source>
        <dbReference type="SAM" id="Phobius"/>
    </source>
</evidence>
<keyword evidence="2" id="KW-0472">Membrane</keyword>
<organism evidence="3 4">
    <name type="scientific">Macrophomina phaseolina</name>
    <dbReference type="NCBI Taxonomy" id="35725"/>
    <lineage>
        <taxon>Eukaryota</taxon>
        <taxon>Fungi</taxon>
        <taxon>Dikarya</taxon>
        <taxon>Ascomycota</taxon>
        <taxon>Pezizomycotina</taxon>
        <taxon>Dothideomycetes</taxon>
        <taxon>Dothideomycetes incertae sedis</taxon>
        <taxon>Botryosphaeriales</taxon>
        <taxon>Botryosphaeriaceae</taxon>
        <taxon>Macrophomina</taxon>
    </lineage>
</organism>
<evidence type="ECO:0000313" key="4">
    <source>
        <dbReference type="Proteomes" id="UP000774617"/>
    </source>
</evidence>
<sequence>MPSAGDSSGGDDDDNNNNHSASTVPRSTIALAVGITAPFLLILMGAIMIWGYVIGRRDRSGTRQFRFQKRRTPGRPPRRRVAEVDGGAVHEMAAAGGGRVAEMDGRAPAELVAERRLEPAEMCAEREPVELAAAVGTPAAAGWLLMGSDAKRF</sequence>
<comment type="caution">
    <text evidence="3">The sequence shown here is derived from an EMBL/GenBank/DDBJ whole genome shotgun (WGS) entry which is preliminary data.</text>
</comment>
<keyword evidence="4" id="KW-1185">Reference proteome</keyword>
<name>A0ABQ8GBP5_9PEZI</name>
<proteinExistence type="predicted"/>
<keyword evidence="2" id="KW-0812">Transmembrane</keyword>
<keyword evidence="2" id="KW-1133">Transmembrane helix</keyword>
<evidence type="ECO:0000313" key="3">
    <source>
        <dbReference type="EMBL" id="KAH7051133.1"/>
    </source>
</evidence>
<dbReference type="EMBL" id="JAGTJR010000012">
    <property type="protein sequence ID" value="KAH7051133.1"/>
    <property type="molecule type" value="Genomic_DNA"/>
</dbReference>
<accession>A0ABQ8GBP5</accession>
<feature type="transmembrane region" description="Helical" evidence="2">
    <location>
        <begin position="29"/>
        <end position="53"/>
    </location>
</feature>